<keyword evidence="3" id="KW-1185">Reference proteome</keyword>
<feature type="compositionally biased region" description="Basic residues" evidence="1">
    <location>
        <begin position="96"/>
        <end position="113"/>
    </location>
</feature>
<gene>
    <name evidence="2" type="ORF">PDIG_32900</name>
</gene>
<dbReference type="Proteomes" id="UP000009882">
    <property type="component" value="Unassembled WGS sequence"/>
</dbReference>
<sequence length="113" mass="13009">MQGSSNGQHLSPTRKKKKKNRHHKARSNALPRRHAMYINIQLDASSGQRTQNLIKPGCKQGRKTLEKKKGTRRKGIAQKEAIDERWEIPQPSLASRSRKKKLGSRKKRLTYEA</sequence>
<dbReference type="EMBL" id="AKCT01000136">
    <property type="protein sequence ID" value="EKV14414.1"/>
    <property type="molecule type" value="Genomic_DNA"/>
</dbReference>
<feature type="region of interest" description="Disordered" evidence="1">
    <location>
        <begin position="91"/>
        <end position="113"/>
    </location>
</feature>
<protein>
    <submittedName>
        <fullName evidence="2">Uncharacterized protein</fullName>
    </submittedName>
</protein>
<dbReference type="AlphaFoldDB" id="K9FZ79"/>
<comment type="caution">
    <text evidence="2">The sequence shown here is derived from an EMBL/GenBank/DDBJ whole genome shotgun (WGS) entry which is preliminary data.</text>
</comment>
<feature type="compositionally biased region" description="Polar residues" evidence="1">
    <location>
        <begin position="42"/>
        <end position="53"/>
    </location>
</feature>
<dbReference type="InParanoid" id="K9FZ79"/>
<feature type="compositionally biased region" description="Basic residues" evidence="1">
    <location>
        <begin position="12"/>
        <end position="35"/>
    </location>
</feature>
<organism evidence="2 3">
    <name type="scientific">Penicillium digitatum (strain PHI26 / CECT 20796)</name>
    <name type="common">Green mold</name>
    <dbReference type="NCBI Taxonomy" id="1170229"/>
    <lineage>
        <taxon>Eukaryota</taxon>
        <taxon>Fungi</taxon>
        <taxon>Dikarya</taxon>
        <taxon>Ascomycota</taxon>
        <taxon>Pezizomycotina</taxon>
        <taxon>Eurotiomycetes</taxon>
        <taxon>Eurotiomycetidae</taxon>
        <taxon>Eurotiales</taxon>
        <taxon>Aspergillaceae</taxon>
        <taxon>Penicillium</taxon>
    </lineage>
</organism>
<accession>K9FZ79</accession>
<name>K9FZ79_PEND2</name>
<feature type="compositionally biased region" description="Polar residues" evidence="1">
    <location>
        <begin position="1"/>
        <end position="11"/>
    </location>
</feature>
<evidence type="ECO:0000313" key="3">
    <source>
        <dbReference type="Proteomes" id="UP000009882"/>
    </source>
</evidence>
<proteinExistence type="predicted"/>
<reference evidence="3" key="1">
    <citation type="journal article" date="2012" name="BMC Genomics">
        <title>Genome sequence of the necrotrophic fungus Penicillium digitatum, the main postharvest pathogen of citrus.</title>
        <authorList>
            <person name="Marcet-Houben M."/>
            <person name="Ballester A.-R."/>
            <person name="de la Fuente B."/>
            <person name="Harries E."/>
            <person name="Marcos J.F."/>
            <person name="Gonzalez-Candelas L."/>
            <person name="Gabaldon T."/>
        </authorList>
    </citation>
    <scope>NUCLEOTIDE SEQUENCE [LARGE SCALE GENOMIC DNA]</scope>
    <source>
        <strain evidence="3">PHI26 / CECT 20796</strain>
    </source>
</reference>
<dbReference type="HOGENOM" id="CLU_2134362_0_0_1"/>
<evidence type="ECO:0000313" key="2">
    <source>
        <dbReference type="EMBL" id="EKV14414.1"/>
    </source>
</evidence>
<evidence type="ECO:0000256" key="1">
    <source>
        <dbReference type="SAM" id="MobiDB-lite"/>
    </source>
</evidence>
<feature type="region of interest" description="Disordered" evidence="1">
    <location>
        <begin position="1"/>
        <end position="78"/>
    </location>
</feature>